<dbReference type="InterPro" id="IPR052342">
    <property type="entry name" value="MCH/BMMD"/>
</dbReference>
<name>A0A846WNT5_9ACTN</name>
<evidence type="ECO:0000256" key="1">
    <source>
        <dbReference type="ARBA" id="ARBA00005254"/>
    </source>
</evidence>
<evidence type="ECO:0000313" key="5">
    <source>
        <dbReference type="Proteomes" id="UP000563898"/>
    </source>
</evidence>
<gene>
    <name evidence="4" type="ORF">HGA05_12755</name>
</gene>
<dbReference type="PANTHER" id="PTHR43664:SF1">
    <property type="entry name" value="BETA-METHYLMALYL-COA DEHYDRATASE"/>
    <property type="match status" value="1"/>
</dbReference>
<proteinExistence type="inferred from homology"/>
<sequence length="182" mass="19589">MASALHIVGKNSHETPSPPDIMPPHTRGADPAMTDPIVYADDLQPGQRHELGIHTVSESELVDFASQWDPQAFHVDRAAAESGAFGGLIASGIHSLAIAQRLAVSSVLTSWSVIAGRRLREMEFLAPVRPGDTLSGSMRIESVDLDPRGRGLVTYTTELVNQAGVAVLRFDADVYLRSRGTH</sequence>
<accession>A0A846WNT5</accession>
<dbReference type="SUPFAM" id="SSF54637">
    <property type="entry name" value="Thioesterase/thiol ester dehydrase-isomerase"/>
    <property type="match status" value="1"/>
</dbReference>
<feature type="region of interest" description="Disordered" evidence="2">
    <location>
        <begin position="1"/>
        <end position="33"/>
    </location>
</feature>
<protein>
    <submittedName>
        <fullName evidence="4">Dehydratase</fullName>
    </submittedName>
</protein>
<organism evidence="4 5">
    <name type="scientific">Gordonia polyisoprenivorans</name>
    <dbReference type="NCBI Taxonomy" id="84595"/>
    <lineage>
        <taxon>Bacteria</taxon>
        <taxon>Bacillati</taxon>
        <taxon>Actinomycetota</taxon>
        <taxon>Actinomycetes</taxon>
        <taxon>Mycobacteriales</taxon>
        <taxon>Gordoniaceae</taxon>
        <taxon>Gordonia</taxon>
    </lineage>
</organism>
<dbReference type="InterPro" id="IPR002539">
    <property type="entry name" value="MaoC-like_dom"/>
</dbReference>
<dbReference type="EMBL" id="JAAXPC010000006">
    <property type="protein sequence ID" value="NKY02450.1"/>
    <property type="molecule type" value="Genomic_DNA"/>
</dbReference>
<comment type="caution">
    <text evidence="4">The sequence shown here is derived from an EMBL/GenBank/DDBJ whole genome shotgun (WGS) entry which is preliminary data.</text>
</comment>
<dbReference type="RefSeq" id="WP_035728872.1">
    <property type="nucleotide sequence ID" value="NZ_JAAXPC010000006.1"/>
</dbReference>
<comment type="similarity">
    <text evidence="1">Belongs to the enoyl-CoA hydratase/isomerase family.</text>
</comment>
<evidence type="ECO:0000259" key="3">
    <source>
        <dbReference type="Pfam" id="PF01575"/>
    </source>
</evidence>
<dbReference type="InterPro" id="IPR029069">
    <property type="entry name" value="HotDog_dom_sf"/>
</dbReference>
<dbReference type="Proteomes" id="UP000563898">
    <property type="component" value="Unassembled WGS sequence"/>
</dbReference>
<reference evidence="4 5" key="1">
    <citation type="submission" date="2020-04" db="EMBL/GenBank/DDBJ databases">
        <title>MicrobeNet Type strains.</title>
        <authorList>
            <person name="Nicholson A.C."/>
        </authorList>
    </citation>
    <scope>NUCLEOTIDE SEQUENCE [LARGE SCALE GENOMIC DNA]</scope>
    <source>
        <strain evidence="4 5">ATCC BAA-14</strain>
    </source>
</reference>
<dbReference type="PANTHER" id="PTHR43664">
    <property type="entry name" value="MONOAMINE OXIDASE-RELATED"/>
    <property type="match status" value="1"/>
</dbReference>
<dbReference type="Gene3D" id="3.10.129.10">
    <property type="entry name" value="Hotdog Thioesterase"/>
    <property type="match status" value="1"/>
</dbReference>
<evidence type="ECO:0000256" key="2">
    <source>
        <dbReference type="SAM" id="MobiDB-lite"/>
    </source>
</evidence>
<evidence type="ECO:0000313" key="4">
    <source>
        <dbReference type="EMBL" id="NKY02450.1"/>
    </source>
</evidence>
<dbReference type="Pfam" id="PF01575">
    <property type="entry name" value="MaoC_dehydratas"/>
    <property type="match status" value="1"/>
</dbReference>
<dbReference type="AlphaFoldDB" id="A0A846WNT5"/>
<feature type="domain" description="MaoC-like" evidence="3">
    <location>
        <begin position="54"/>
        <end position="143"/>
    </location>
</feature>